<dbReference type="InterPro" id="IPR050153">
    <property type="entry name" value="Metal_Ion_Import_ABC"/>
</dbReference>
<dbReference type="PROSITE" id="PS00211">
    <property type="entry name" value="ABC_TRANSPORTER_1"/>
    <property type="match status" value="1"/>
</dbReference>
<dbReference type="PANTHER" id="PTHR42734">
    <property type="entry name" value="METAL TRANSPORT SYSTEM ATP-BINDING PROTEIN TM_0124-RELATED"/>
    <property type="match status" value="1"/>
</dbReference>
<keyword evidence="9" id="KW-1185">Reference proteome</keyword>
<name>A0A143PAK4_9STAP</name>
<dbReference type="KEGG" id="scv:A4G25_06305"/>
<reference evidence="7 8" key="1">
    <citation type="submission" date="2018-11" db="EMBL/GenBank/DDBJ databases">
        <title>Genomic profiling of Staphylococcus species from a Poultry farm system in KwaZulu-Natal, South Africa.</title>
        <authorList>
            <person name="Amoako D.G."/>
            <person name="Somboro A.M."/>
            <person name="Abia A.L.K."/>
            <person name="Bester L.A."/>
            <person name="Essack S.Y."/>
        </authorList>
    </citation>
    <scope>NUCLEOTIDE SEQUENCE [LARGE SCALE GENOMIC DNA]</scope>
    <source>
        <strain evidence="7 8">SA11</strain>
    </source>
</reference>
<dbReference type="EMBL" id="RQTE01000025">
    <property type="protein sequence ID" value="RZI04411.1"/>
    <property type="molecule type" value="Genomic_DNA"/>
</dbReference>
<evidence type="ECO:0000256" key="1">
    <source>
        <dbReference type="ARBA" id="ARBA00005417"/>
    </source>
</evidence>
<dbReference type="AlphaFoldDB" id="A0A143PAK4"/>
<evidence type="ECO:0000313" key="7">
    <source>
        <dbReference type="EMBL" id="RZI04411.1"/>
    </source>
</evidence>
<organism evidence="7 8">
    <name type="scientific">Staphylococcus condimenti</name>
    <dbReference type="NCBI Taxonomy" id="70255"/>
    <lineage>
        <taxon>Bacteria</taxon>
        <taxon>Bacillati</taxon>
        <taxon>Bacillota</taxon>
        <taxon>Bacilli</taxon>
        <taxon>Bacillales</taxon>
        <taxon>Staphylococcaceae</taxon>
        <taxon>Staphylococcus</taxon>
    </lineage>
</organism>
<sequence>MLEVKNLNLYLGNKHILQDINLQLPIQGELIGIMGPNGAGKSSLIKTLIGEFKSEGIKRLNGKPVASQLKKITYIPQKTQLDLDFPISVESVVLSGAFKEIGWFKRPTRHIKKRLDDLLEDMELVSLRKRQISELSGGQLQRVLVARALMTESTLYLLDEPFVGIDFTSEQLIMDKLQRLKAQGKLILIVHHDLSKAAEYFDRIMLLNRTIRYFGPSQEAMTTERLNETYMNQSTENTMFEHSEKERIKNA</sequence>
<keyword evidence="3" id="KW-0547">Nucleotide-binding</keyword>
<dbReference type="GeneID" id="93727472"/>
<dbReference type="InterPro" id="IPR003593">
    <property type="entry name" value="AAA+_ATPase"/>
</dbReference>
<comment type="similarity">
    <text evidence="1">Belongs to the ABC transporter superfamily.</text>
</comment>
<dbReference type="InterPro" id="IPR027417">
    <property type="entry name" value="P-loop_NTPase"/>
</dbReference>
<reference evidence="6 9" key="2">
    <citation type="submission" date="2021-01" db="EMBL/GenBank/DDBJ databases">
        <title>FDA dAtabase for Regulatory Grade micrObial Sequences (FDA-ARGOS): Supporting development and validation of Infectious Disease Dx tests.</title>
        <authorList>
            <person name="Sproer C."/>
            <person name="Gronow S."/>
            <person name="Severitt S."/>
            <person name="Schroder I."/>
            <person name="Tallon L."/>
            <person name="Sadzewicz L."/>
            <person name="Zhao X."/>
            <person name="Boylan J."/>
            <person name="Ott S."/>
            <person name="Bowen H."/>
            <person name="Vavikolanu K."/>
            <person name="Mehta A."/>
            <person name="Aluvathingal J."/>
            <person name="Nadendla S."/>
            <person name="Lowell S."/>
            <person name="Myers T."/>
            <person name="Yan Y."/>
            <person name="Sichtig H."/>
        </authorList>
    </citation>
    <scope>NUCLEOTIDE SEQUENCE [LARGE SCALE GENOMIC DNA]</scope>
    <source>
        <strain evidence="6 9">FDAARGOS_1148</strain>
    </source>
</reference>
<dbReference type="Proteomes" id="UP000595942">
    <property type="component" value="Chromosome"/>
</dbReference>
<proteinExistence type="inferred from homology"/>
<dbReference type="GO" id="GO:0016887">
    <property type="term" value="F:ATP hydrolysis activity"/>
    <property type="evidence" value="ECO:0007669"/>
    <property type="project" value="InterPro"/>
</dbReference>
<dbReference type="SUPFAM" id="SSF52540">
    <property type="entry name" value="P-loop containing nucleoside triphosphate hydrolases"/>
    <property type="match status" value="1"/>
</dbReference>
<dbReference type="PANTHER" id="PTHR42734:SF5">
    <property type="entry name" value="IRON TRANSPORT SYSTEM ATP-BINDING PROTEIN HI_0361-RELATED"/>
    <property type="match status" value="1"/>
</dbReference>
<dbReference type="Pfam" id="PF00005">
    <property type="entry name" value="ABC_tran"/>
    <property type="match status" value="1"/>
</dbReference>
<dbReference type="InterPro" id="IPR017871">
    <property type="entry name" value="ABC_transporter-like_CS"/>
</dbReference>
<evidence type="ECO:0000313" key="9">
    <source>
        <dbReference type="Proteomes" id="UP000595942"/>
    </source>
</evidence>
<keyword evidence="4 7" id="KW-0067">ATP-binding</keyword>
<evidence type="ECO:0000256" key="4">
    <source>
        <dbReference type="ARBA" id="ARBA00022840"/>
    </source>
</evidence>
<evidence type="ECO:0000256" key="2">
    <source>
        <dbReference type="ARBA" id="ARBA00022448"/>
    </source>
</evidence>
<accession>A0A143PAK4</accession>
<protein>
    <submittedName>
        <fullName evidence="7">Metal ABC transporter ATP-binding protein</fullName>
    </submittedName>
</protein>
<feature type="domain" description="ABC transporter" evidence="5">
    <location>
        <begin position="2"/>
        <end position="234"/>
    </location>
</feature>
<dbReference type="RefSeq" id="WP_047131350.1">
    <property type="nucleotide sequence ID" value="NZ_CP015114.1"/>
</dbReference>
<evidence type="ECO:0000313" key="8">
    <source>
        <dbReference type="Proteomes" id="UP000293854"/>
    </source>
</evidence>
<evidence type="ECO:0000313" key="6">
    <source>
        <dbReference type="EMBL" id="QQS84074.1"/>
    </source>
</evidence>
<evidence type="ECO:0000256" key="3">
    <source>
        <dbReference type="ARBA" id="ARBA00022741"/>
    </source>
</evidence>
<dbReference type="GO" id="GO:0005524">
    <property type="term" value="F:ATP binding"/>
    <property type="evidence" value="ECO:0007669"/>
    <property type="project" value="UniProtKB-KW"/>
</dbReference>
<dbReference type="OrthoDB" id="9806726at2"/>
<dbReference type="SMART" id="SM00382">
    <property type="entry name" value="AAA"/>
    <property type="match status" value="1"/>
</dbReference>
<dbReference type="CDD" id="cd03235">
    <property type="entry name" value="ABC_Metallic_Cations"/>
    <property type="match status" value="1"/>
</dbReference>
<keyword evidence="2" id="KW-0813">Transport</keyword>
<evidence type="ECO:0000259" key="5">
    <source>
        <dbReference type="PROSITE" id="PS50893"/>
    </source>
</evidence>
<dbReference type="Gene3D" id="3.40.50.300">
    <property type="entry name" value="P-loop containing nucleotide triphosphate hydrolases"/>
    <property type="match status" value="1"/>
</dbReference>
<gene>
    <name evidence="7" type="ORF">EIG99_01160</name>
    <name evidence="6" type="ORF">I6J05_12225</name>
</gene>
<dbReference type="Proteomes" id="UP000293854">
    <property type="component" value="Unassembled WGS sequence"/>
</dbReference>
<dbReference type="PROSITE" id="PS50893">
    <property type="entry name" value="ABC_TRANSPORTER_2"/>
    <property type="match status" value="1"/>
</dbReference>
<dbReference type="InterPro" id="IPR003439">
    <property type="entry name" value="ABC_transporter-like_ATP-bd"/>
</dbReference>
<dbReference type="EMBL" id="CP068073">
    <property type="protein sequence ID" value="QQS84074.1"/>
    <property type="molecule type" value="Genomic_DNA"/>
</dbReference>